<proteinExistence type="inferred from homology"/>
<evidence type="ECO:0000313" key="5">
    <source>
        <dbReference type="EMBL" id="EEH54059.1"/>
    </source>
</evidence>
<dbReference type="InterPro" id="IPR007940">
    <property type="entry name" value="SH3BP5"/>
</dbReference>
<comment type="similarity">
    <text evidence="1">Belongs to the SH3BP5 family.</text>
</comment>
<feature type="coiled-coil region" evidence="3">
    <location>
        <begin position="204"/>
        <end position="245"/>
    </location>
</feature>
<dbReference type="EMBL" id="GG663744">
    <property type="protein sequence ID" value="EEH54059.1"/>
    <property type="molecule type" value="Genomic_DNA"/>
</dbReference>
<keyword evidence="2 3" id="KW-0175">Coiled coil</keyword>
<dbReference type="GO" id="GO:0004860">
    <property type="term" value="F:protein kinase inhibitor activity"/>
    <property type="evidence" value="ECO:0007669"/>
    <property type="project" value="TreeGrafter"/>
</dbReference>
<dbReference type="Pfam" id="PF05276">
    <property type="entry name" value="SH3BP5"/>
    <property type="match status" value="1"/>
</dbReference>
<dbReference type="GO" id="GO:0035556">
    <property type="term" value="P:intracellular signal transduction"/>
    <property type="evidence" value="ECO:0007669"/>
    <property type="project" value="InterPro"/>
</dbReference>
<feature type="compositionally biased region" description="Gly residues" evidence="4">
    <location>
        <begin position="43"/>
        <end position="54"/>
    </location>
</feature>
<sequence>MYQTRSLEALRMYERAHDMHLSAKKTFKALEERMTPTPEKRGGVGGGTAGGGESPGSSGSGAKKSNKSVRTKLFGSGGKKSAKSAKKTPSPRTSESGGGGGGEDDRKREEVGREDARGDEGENATATAPAEDETRSGGIFDADLMFAASDAISDVVDTETMKKRAELAHKENIRMATKTMHEALVMQRKSKKSVEKARPYFEAKARAEADLARRDEEVRTLEAKVKEGKDRYAKALENLSRISEEIHERRERERIERENAGGGGGSDE</sequence>
<gene>
    <name evidence="5" type="ORF">MICPUCDRAFT_41588</name>
</gene>
<accession>C1N0Q1</accession>
<dbReference type="GO" id="GO:0005737">
    <property type="term" value="C:cytoplasm"/>
    <property type="evidence" value="ECO:0007669"/>
    <property type="project" value="TreeGrafter"/>
</dbReference>
<protein>
    <submittedName>
        <fullName evidence="5">Predicted protein</fullName>
    </submittedName>
</protein>
<feature type="compositionally biased region" description="Basic and acidic residues" evidence="4">
    <location>
        <begin position="28"/>
        <end position="42"/>
    </location>
</feature>
<dbReference type="OrthoDB" id="498068at2759"/>
<organism evidence="6">
    <name type="scientific">Micromonas pusilla (strain CCMP1545)</name>
    <name type="common">Picoplanktonic green alga</name>
    <dbReference type="NCBI Taxonomy" id="564608"/>
    <lineage>
        <taxon>Eukaryota</taxon>
        <taxon>Viridiplantae</taxon>
        <taxon>Chlorophyta</taxon>
        <taxon>Mamiellophyceae</taxon>
        <taxon>Mamiellales</taxon>
        <taxon>Mamiellaceae</taxon>
        <taxon>Micromonas</taxon>
    </lineage>
</organism>
<feature type="compositionally biased region" description="Basic and acidic residues" evidence="4">
    <location>
        <begin position="247"/>
        <end position="259"/>
    </location>
</feature>
<dbReference type="PANTHER" id="PTHR19423:SF1">
    <property type="entry name" value="SH3 DOMAIN-BINDING PROTEIN 5"/>
    <property type="match status" value="1"/>
</dbReference>
<evidence type="ECO:0000256" key="1">
    <source>
        <dbReference type="ARBA" id="ARBA00007796"/>
    </source>
</evidence>
<reference evidence="5 6" key="1">
    <citation type="journal article" date="2009" name="Science">
        <title>Green evolution and dynamic adaptations revealed by genomes of the marine picoeukaryotes Micromonas.</title>
        <authorList>
            <person name="Worden A.Z."/>
            <person name="Lee J.H."/>
            <person name="Mock T."/>
            <person name="Rouze P."/>
            <person name="Simmons M.P."/>
            <person name="Aerts A.L."/>
            <person name="Allen A.E."/>
            <person name="Cuvelier M.L."/>
            <person name="Derelle E."/>
            <person name="Everett M.V."/>
            <person name="Foulon E."/>
            <person name="Grimwood J."/>
            <person name="Gundlach H."/>
            <person name="Henrissat B."/>
            <person name="Napoli C."/>
            <person name="McDonald S.M."/>
            <person name="Parker M.S."/>
            <person name="Rombauts S."/>
            <person name="Salamov A."/>
            <person name="Von Dassow P."/>
            <person name="Badger J.H."/>
            <person name="Coutinho P.M."/>
            <person name="Demir E."/>
            <person name="Dubchak I."/>
            <person name="Gentemann C."/>
            <person name="Eikrem W."/>
            <person name="Gready J.E."/>
            <person name="John U."/>
            <person name="Lanier W."/>
            <person name="Lindquist E.A."/>
            <person name="Lucas S."/>
            <person name="Mayer K.F."/>
            <person name="Moreau H."/>
            <person name="Not F."/>
            <person name="Otillar R."/>
            <person name="Panaud O."/>
            <person name="Pangilinan J."/>
            <person name="Paulsen I."/>
            <person name="Piegu B."/>
            <person name="Poliakov A."/>
            <person name="Robbens S."/>
            <person name="Schmutz J."/>
            <person name="Toulza E."/>
            <person name="Wyss T."/>
            <person name="Zelensky A."/>
            <person name="Zhou K."/>
            <person name="Armbrust E.V."/>
            <person name="Bhattacharya D."/>
            <person name="Goodenough U.W."/>
            <person name="Van de Peer Y."/>
            <person name="Grigoriev I.V."/>
        </authorList>
    </citation>
    <scope>NUCLEOTIDE SEQUENCE [LARGE SCALE GENOMIC DNA]</scope>
    <source>
        <strain evidence="5 6">CCMP1545</strain>
    </source>
</reference>
<dbReference type="eggNOG" id="KOG2008">
    <property type="taxonomic scope" value="Eukaryota"/>
</dbReference>
<dbReference type="Proteomes" id="UP000001876">
    <property type="component" value="Unassembled WGS sequence"/>
</dbReference>
<dbReference type="RefSeq" id="XP_003061429.1">
    <property type="nucleotide sequence ID" value="XM_003061383.1"/>
</dbReference>
<dbReference type="AlphaFoldDB" id="C1N0Q1"/>
<dbReference type="PANTHER" id="PTHR19423">
    <property type="entry name" value="SH3 DOMAIN-BINDING PROTEIN 5"/>
    <property type="match status" value="1"/>
</dbReference>
<feature type="region of interest" description="Disordered" evidence="4">
    <location>
        <begin position="247"/>
        <end position="268"/>
    </location>
</feature>
<dbReference type="GeneID" id="9687118"/>
<dbReference type="KEGG" id="mpp:MICPUCDRAFT_41588"/>
<evidence type="ECO:0000256" key="4">
    <source>
        <dbReference type="SAM" id="MobiDB-lite"/>
    </source>
</evidence>
<feature type="region of interest" description="Disordered" evidence="4">
    <location>
        <begin position="24"/>
        <end position="137"/>
    </location>
</feature>
<evidence type="ECO:0000256" key="2">
    <source>
        <dbReference type="ARBA" id="ARBA00023054"/>
    </source>
</evidence>
<keyword evidence="6" id="KW-1185">Reference proteome</keyword>
<evidence type="ECO:0000256" key="3">
    <source>
        <dbReference type="SAM" id="Coils"/>
    </source>
</evidence>
<name>C1N0Q1_MICPC</name>
<feature type="compositionally biased region" description="Basic and acidic residues" evidence="4">
    <location>
        <begin position="103"/>
        <end position="120"/>
    </location>
</feature>
<dbReference type="STRING" id="564608.C1N0Q1"/>
<evidence type="ECO:0000313" key="6">
    <source>
        <dbReference type="Proteomes" id="UP000001876"/>
    </source>
</evidence>